<dbReference type="STRING" id="502025.Hoch_1421"/>
<dbReference type="AlphaFoldDB" id="D0LUT5"/>
<dbReference type="InterPro" id="IPR016181">
    <property type="entry name" value="Acyl_CoA_acyltransferase"/>
</dbReference>
<dbReference type="eggNOG" id="ENOG5033A0R">
    <property type="taxonomic scope" value="Bacteria"/>
</dbReference>
<name>D0LUT5_HALO1</name>
<sequence>MSLSKIHSAPVNACESSRFAALLPSASPLASTATSRPSASLPATTPASDARVSYWLGAYGSGDDLYRMSSSAPAFADVLRLRSLVYGRPTAACRDDFDASAEHYVSYRGAVPVCAVRIHRASTGPIECEAHYPSRILEHFRARLSSGGRLLRNPELPASPAHTRDFVAACWVDQLNRGTRVDIVNAVERLVPYYRIWGYHKLPVPSFRHPRWGTESHNLCFLPGSASPGSLRQRLPKLSDSVQMSDIIELCNDTTMEVQN</sequence>
<dbReference type="Proteomes" id="UP000001880">
    <property type="component" value="Chromosome"/>
</dbReference>
<dbReference type="SUPFAM" id="SSF55729">
    <property type="entry name" value="Acyl-CoA N-acyltransferases (Nat)"/>
    <property type="match status" value="1"/>
</dbReference>
<dbReference type="HOGENOM" id="CLU_1068608_0_0_7"/>
<protein>
    <submittedName>
        <fullName evidence="1">Uncharacterized protein</fullName>
    </submittedName>
</protein>
<dbReference type="KEGG" id="hoh:Hoch_1421"/>
<gene>
    <name evidence="1" type="ordered locus">Hoch_1421</name>
</gene>
<accession>D0LUT5</accession>
<organism evidence="1 2">
    <name type="scientific">Haliangium ochraceum (strain DSM 14365 / JCM 11303 / SMP-2)</name>
    <dbReference type="NCBI Taxonomy" id="502025"/>
    <lineage>
        <taxon>Bacteria</taxon>
        <taxon>Pseudomonadati</taxon>
        <taxon>Myxococcota</taxon>
        <taxon>Polyangia</taxon>
        <taxon>Haliangiales</taxon>
        <taxon>Kofleriaceae</taxon>
        <taxon>Haliangium</taxon>
    </lineage>
</organism>
<evidence type="ECO:0000313" key="2">
    <source>
        <dbReference type="Proteomes" id="UP000001880"/>
    </source>
</evidence>
<reference evidence="1 2" key="1">
    <citation type="journal article" date="2010" name="Stand. Genomic Sci.">
        <title>Complete genome sequence of Haliangium ochraceum type strain (SMP-2).</title>
        <authorList>
            <consortium name="US DOE Joint Genome Institute (JGI-PGF)"/>
            <person name="Ivanova N."/>
            <person name="Daum C."/>
            <person name="Lang E."/>
            <person name="Abt B."/>
            <person name="Kopitz M."/>
            <person name="Saunders E."/>
            <person name="Lapidus A."/>
            <person name="Lucas S."/>
            <person name="Glavina Del Rio T."/>
            <person name="Nolan M."/>
            <person name="Tice H."/>
            <person name="Copeland A."/>
            <person name="Cheng J.F."/>
            <person name="Chen F."/>
            <person name="Bruce D."/>
            <person name="Goodwin L."/>
            <person name="Pitluck S."/>
            <person name="Mavromatis K."/>
            <person name="Pati A."/>
            <person name="Mikhailova N."/>
            <person name="Chen A."/>
            <person name="Palaniappan K."/>
            <person name="Land M."/>
            <person name="Hauser L."/>
            <person name="Chang Y.J."/>
            <person name="Jeffries C.D."/>
            <person name="Detter J.C."/>
            <person name="Brettin T."/>
            <person name="Rohde M."/>
            <person name="Goker M."/>
            <person name="Bristow J."/>
            <person name="Markowitz V."/>
            <person name="Eisen J.A."/>
            <person name="Hugenholtz P."/>
            <person name="Kyrpides N.C."/>
            <person name="Klenk H.P."/>
        </authorList>
    </citation>
    <scope>NUCLEOTIDE SEQUENCE [LARGE SCALE GENOMIC DNA]</scope>
    <source>
        <strain evidence="2">DSM 14365 / CIP 107738 / JCM 11303 / AJ 13395 / SMP-2</strain>
    </source>
</reference>
<keyword evidence="2" id="KW-1185">Reference proteome</keyword>
<evidence type="ECO:0000313" key="1">
    <source>
        <dbReference type="EMBL" id="ACY13975.1"/>
    </source>
</evidence>
<proteinExistence type="predicted"/>
<dbReference type="EMBL" id="CP001804">
    <property type="protein sequence ID" value="ACY13975.1"/>
    <property type="molecule type" value="Genomic_DNA"/>
</dbReference>